<evidence type="ECO:0000256" key="1">
    <source>
        <dbReference type="ARBA" id="ARBA00013260"/>
    </source>
</evidence>
<name>A0A059F502_9MICR</name>
<reference evidence="5" key="1">
    <citation type="submission" date="2013-02" db="EMBL/GenBank/DDBJ databases">
        <authorList>
            <consortium name="The Broad Institute Genome Sequencing Platform"/>
            <person name="Cuomo C."/>
            <person name="Becnel J."/>
            <person name="Sanscrainte N."/>
            <person name="Walker B."/>
            <person name="Young S.K."/>
            <person name="Zeng Q."/>
            <person name="Gargeya S."/>
            <person name="Fitzgerald M."/>
            <person name="Haas B."/>
            <person name="Abouelleil A."/>
            <person name="Alvarado L."/>
            <person name="Arachchi H.M."/>
            <person name="Berlin A.M."/>
            <person name="Chapman S.B."/>
            <person name="Dewar J."/>
            <person name="Goldberg J."/>
            <person name="Griggs A."/>
            <person name="Gujja S."/>
            <person name="Hansen M."/>
            <person name="Howarth C."/>
            <person name="Imamovic A."/>
            <person name="Larimer J."/>
            <person name="McCowan C."/>
            <person name="Murphy C."/>
            <person name="Neiman D."/>
            <person name="Pearson M."/>
            <person name="Priest M."/>
            <person name="Roberts A."/>
            <person name="Saif S."/>
            <person name="Shea T."/>
            <person name="Sisk P."/>
            <person name="Sykes S."/>
            <person name="Wortman J."/>
            <person name="Nusbaum C."/>
            <person name="Birren B."/>
        </authorList>
    </citation>
    <scope>NUCLEOTIDE SEQUENCE [LARGE SCALE GENOMIC DNA]</scope>
    <source>
        <strain evidence="5">PRA339</strain>
    </source>
</reference>
<dbReference type="InterPro" id="IPR002833">
    <property type="entry name" value="PTH2"/>
</dbReference>
<dbReference type="InterPro" id="IPR023476">
    <property type="entry name" value="Pep_tRNA_hydro_II_dom_sf"/>
</dbReference>
<dbReference type="PANTHER" id="PTHR46194">
    <property type="entry name" value="PEPTIDYL-TRNA HYDROLASE PTRHD1-RELATED"/>
    <property type="match status" value="1"/>
</dbReference>
<sequence>MGLEKIKKINTSKNRLIIIKKSLISDSLYYQLISPQFKLMIKHFIFLRNDLSFNTGALFAQVSHVTVKCIHEFLDDPTTKQFMIDPNMTTVVLQINDDELSELKLYLNDVKIGYSEWLEHPENVITALAIKPIVLEENKELLEFIKKYKLFRK</sequence>
<organism evidence="4 5">
    <name type="scientific">Anncaliia algerae PRA339</name>
    <dbReference type="NCBI Taxonomy" id="1288291"/>
    <lineage>
        <taxon>Eukaryota</taxon>
        <taxon>Fungi</taxon>
        <taxon>Fungi incertae sedis</taxon>
        <taxon>Microsporidia</taxon>
        <taxon>Tubulinosematoidea</taxon>
        <taxon>Tubulinosematidae</taxon>
        <taxon>Anncaliia</taxon>
    </lineage>
</organism>
<evidence type="ECO:0000313" key="4">
    <source>
        <dbReference type="EMBL" id="KCZ82177.1"/>
    </source>
</evidence>
<dbReference type="STRING" id="1288291.A0A059F502"/>
<keyword evidence="2" id="KW-0378">Hydrolase</keyword>
<dbReference type="OrthoDB" id="201213at2759"/>
<dbReference type="HOGENOM" id="CLU_119261_1_1_1"/>
<proteinExistence type="predicted"/>
<keyword evidence="5" id="KW-1185">Reference proteome</keyword>
<dbReference type="InterPro" id="IPR042237">
    <property type="entry name" value="PTRHD1"/>
</dbReference>
<dbReference type="EMBL" id="KK365132">
    <property type="protein sequence ID" value="KCZ82177.1"/>
    <property type="molecule type" value="Genomic_DNA"/>
</dbReference>
<dbReference type="AlphaFoldDB" id="A0A059F502"/>
<evidence type="ECO:0000256" key="2">
    <source>
        <dbReference type="ARBA" id="ARBA00022801"/>
    </source>
</evidence>
<evidence type="ECO:0000313" key="5">
    <source>
        <dbReference type="Proteomes" id="UP000030655"/>
    </source>
</evidence>
<protein>
    <recommendedName>
        <fullName evidence="1">peptidyl-tRNA hydrolase</fullName>
        <ecNumber evidence="1">3.1.1.29</ecNumber>
    </recommendedName>
</protein>
<evidence type="ECO:0000256" key="3">
    <source>
        <dbReference type="ARBA" id="ARBA00048707"/>
    </source>
</evidence>
<dbReference type="EC" id="3.1.1.29" evidence="1"/>
<dbReference type="Proteomes" id="UP000030655">
    <property type="component" value="Unassembled WGS sequence"/>
</dbReference>
<dbReference type="GO" id="GO:0004045">
    <property type="term" value="F:peptidyl-tRNA hydrolase activity"/>
    <property type="evidence" value="ECO:0007669"/>
    <property type="project" value="UniProtKB-EC"/>
</dbReference>
<dbReference type="SUPFAM" id="SSF102462">
    <property type="entry name" value="Peptidyl-tRNA hydrolase II"/>
    <property type="match status" value="1"/>
</dbReference>
<dbReference type="Gene3D" id="3.40.1490.10">
    <property type="entry name" value="Bit1"/>
    <property type="match status" value="1"/>
</dbReference>
<reference evidence="4 5" key="2">
    <citation type="submission" date="2014-03" db="EMBL/GenBank/DDBJ databases">
        <title>The Genome Sequence of Anncaliia algerae insect isolate PRA339.</title>
        <authorList>
            <consortium name="The Broad Institute Genome Sequencing Platform"/>
            <consortium name="The Broad Institute Genome Sequencing Center for Infectious Disease"/>
            <person name="Cuomo C."/>
            <person name="Becnel J."/>
            <person name="Sanscrainte N."/>
            <person name="Walker B."/>
            <person name="Young S.K."/>
            <person name="Zeng Q."/>
            <person name="Gargeya S."/>
            <person name="Fitzgerald M."/>
            <person name="Haas B."/>
            <person name="Abouelleil A."/>
            <person name="Alvarado L."/>
            <person name="Arachchi H.M."/>
            <person name="Berlin A.M."/>
            <person name="Chapman S.B."/>
            <person name="Dewar J."/>
            <person name="Goldberg J."/>
            <person name="Griggs A."/>
            <person name="Gujja S."/>
            <person name="Hansen M."/>
            <person name="Howarth C."/>
            <person name="Imamovic A."/>
            <person name="Larimer J."/>
            <person name="McCowan C."/>
            <person name="Murphy C."/>
            <person name="Neiman D."/>
            <person name="Pearson M."/>
            <person name="Priest M."/>
            <person name="Roberts A."/>
            <person name="Saif S."/>
            <person name="Shea T."/>
            <person name="Sisk P."/>
            <person name="Sykes S."/>
            <person name="Wortman J."/>
            <person name="Nusbaum C."/>
            <person name="Birren B."/>
        </authorList>
    </citation>
    <scope>NUCLEOTIDE SEQUENCE [LARGE SCALE GENOMIC DNA]</scope>
    <source>
        <strain evidence="4 5">PRA339</strain>
    </source>
</reference>
<dbReference type="Pfam" id="PF01981">
    <property type="entry name" value="PTH2"/>
    <property type="match status" value="1"/>
</dbReference>
<dbReference type="VEuPathDB" id="MicrosporidiaDB:H312_00455"/>
<accession>A0A059F502</accession>
<dbReference type="PANTHER" id="PTHR46194:SF1">
    <property type="entry name" value="PEPTIDYL-TRNA HYDROLASE PTRHD1-RELATED"/>
    <property type="match status" value="1"/>
</dbReference>
<gene>
    <name evidence="4" type="ORF">H312_00455</name>
</gene>
<comment type="catalytic activity">
    <reaction evidence="3">
        <text>an N-acyl-L-alpha-aminoacyl-tRNA + H2O = an N-acyl-L-amino acid + a tRNA + H(+)</text>
        <dbReference type="Rhea" id="RHEA:54448"/>
        <dbReference type="Rhea" id="RHEA-COMP:10123"/>
        <dbReference type="Rhea" id="RHEA-COMP:13883"/>
        <dbReference type="ChEBI" id="CHEBI:15377"/>
        <dbReference type="ChEBI" id="CHEBI:15378"/>
        <dbReference type="ChEBI" id="CHEBI:59874"/>
        <dbReference type="ChEBI" id="CHEBI:78442"/>
        <dbReference type="ChEBI" id="CHEBI:138191"/>
        <dbReference type="EC" id="3.1.1.29"/>
    </reaction>
</comment>